<sequence length="51" mass="5438">MGVLGNESGTCRAITPRAQAKTNSQEHAATLARPVKRGLIADRGAMRRFGD</sequence>
<accession>A0A645FQ50</accession>
<evidence type="ECO:0000313" key="2">
    <source>
        <dbReference type="EMBL" id="MPN16555.1"/>
    </source>
</evidence>
<dbReference type="AlphaFoldDB" id="A0A645FQ50"/>
<feature type="region of interest" description="Disordered" evidence="1">
    <location>
        <begin position="1"/>
        <end position="35"/>
    </location>
</feature>
<proteinExistence type="predicted"/>
<dbReference type="EMBL" id="VSSQ01063526">
    <property type="protein sequence ID" value="MPN16555.1"/>
    <property type="molecule type" value="Genomic_DNA"/>
</dbReference>
<comment type="caution">
    <text evidence="2">The sequence shown here is derived from an EMBL/GenBank/DDBJ whole genome shotgun (WGS) entry which is preliminary data.</text>
</comment>
<protein>
    <submittedName>
        <fullName evidence="2">Uncharacterized protein</fullName>
    </submittedName>
</protein>
<evidence type="ECO:0000256" key="1">
    <source>
        <dbReference type="SAM" id="MobiDB-lite"/>
    </source>
</evidence>
<organism evidence="2">
    <name type="scientific">bioreactor metagenome</name>
    <dbReference type="NCBI Taxonomy" id="1076179"/>
    <lineage>
        <taxon>unclassified sequences</taxon>
        <taxon>metagenomes</taxon>
        <taxon>ecological metagenomes</taxon>
    </lineage>
</organism>
<gene>
    <name evidence="2" type="ORF">SDC9_163900</name>
</gene>
<name>A0A645FQ50_9ZZZZ</name>
<reference evidence="2" key="1">
    <citation type="submission" date="2019-08" db="EMBL/GenBank/DDBJ databases">
        <authorList>
            <person name="Kucharzyk K."/>
            <person name="Murdoch R.W."/>
            <person name="Higgins S."/>
            <person name="Loffler F."/>
        </authorList>
    </citation>
    <scope>NUCLEOTIDE SEQUENCE</scope>
</reference>